<reference evidence="1" key="1">
    <citation type="submission" date="2020-05" db="EMBL/GenBank/DDBJ databases">
        <authorList>
            <person name="Chiriac C."/>
            <person name="Salcher M."/>
            <person name="Ghai R."/>
            <person name="Kavagutti S V."/>
        </authorList>
    </citation>
    <scope>NUCLEOTIDE SEQUENCE</scope>
</reference>
<name>A0A6J6UPM2_9ZZZZ</name>
<gene>
    <name evidence="1" type="ORF">UFOPK2766_02190</name>
</gene>
<sequence>MAVGAVNAMNRPNGLRGGATERGDPGFTGQKSSAFDLRIKWAAGAHSLTKNLELCLQKQGGPFEQTLELGDQRLSGLTKSLYLGLRGAGTCNEPHDGLCQSALACLIGAENRDQFAPWQTEVQIGESTKVLDPHGRNLQLLAHH</sequence>
<organism evidence="1">
    <name type="scientific">freshwater metagenome</name>
    <dbReference type="NCBI Taxonomy" id="449393"/>
    <lineage>
        <taxon>unclassified sequences</taxon>
        <taxon>metagenomes</taxon>
        <taxon>ecological metagenomes</taxon>
    </lineage>
</organism>
<dbReference type="EMBL" id="CAEZYU010000152">
    <property type="protein sequence ID" value="CAB4760643.1"/>
    <property type="molecule type" value="Genomic_DNA"/>
</dbReference>
<evidence type="ECO:0000313" key="1">
    <source>
        <dbReference type="EMBL" id="CAB4760643.1"/>
    </source>
</evidence>
<accession>A0A6J6UPM2</accession>
<protein>
    <submittedName>
        <fullName evidence="1">Unannotated protein</fullName>
    </submittedName>
</protein>
<dbReference type="AlphaFoldDB" id="A0A6J6UPM2"/>
<proteinExistence type="predicted"/>